<dbReference type="GO" id="GO:0033567">
    <property type="term" value="P:DNA replication, Okazaki fragment processing"/>
    <property type="evidence" value="ECO:0007669"/>
    <property type="project" value="InterPro"/>
</dbReference>
<evidence type="ECO:0000313" key="8">
    <source>
        <dbReference type="Proteomes" id="UP000247922"/>
    </source>
</evidence>
<dbReference type="InterPro" id="IPR038969">
    <property type="entry name" value="FEN"/>
</dbReference>
<dbReference type="GO" id="GO:0008409">
    <property type="term" value="F:5'-3' exonuclease activity"/>
    <property type="evidence" value="ECO:0007669"/>
    <property type="project" value="InterPro"/>
</dbReference>
<dbReference type="InterPro" id="IPR008918">
    <property type="entry name" value="HhH2"/>
</dbReference>
<sequence length="295" mass="33921">MDNQRLLVIDGFNLLSRAYFATSYQREADQLEKNKYGKTINGMRVFLQKTYQLIARHNISHLVICWDVKREETTRRLEYSEYKATRHALPEPLIEQYESLSLLLPDLGISQLAIAPYEADDVIGALTERWSNETSGHGYIYSNDRDLLQLLNSQTTQIVAKKKEEIMFTETYFKTLYNITPKQWIDVKALLGDPSDNIPGVPGVGEKSALPLIQQYQSVESLYQALPNIDPIFNRYKKKLIAGEEHAKLSKKLVTIDTNIEAVHAIDLMDLQYQQAIHPIQDVLLDFGLKIKIYQ</sequence>
<dbReference type="CDD" id="cd09898">
    <property type="entry name" value="H3TH_53EXO"/>
    <property type="match status" value="1"/>
</dbReference>
<dbReference type="EMBL" id="QJJR01000001">
    <property type="protein sequence ID" value="PXW93163.1"/>
    <property type="molecule type" value="Genomic_DNA"/>
</dbReference>
<evidence type="ECO:0000256" key="5">
    <source>
        <dbReference type="ARBA" id="ARBA00050026"/>
    </source>
</evidence>
<dbReference type="InterPro" id="IPR029060">
    <property type="entry name" value="PIN-like_dom_sf"/>
</dbReference>
<dbReference type="InterPro" id="IPR036279">
    <property type="entry name" value="5-3_exonuclease_C_sf"/>
</dbReference>
<dbReference type="SMART" id="SM00475">
    <property type="entry name" value="53EXOc"/>
    <property type="match status" value="1"/>
</dbReference>
<dbReference type="AlphaFoldDB" id="A0A2V3WEU1"/>
<keyword evidence="1" id="KW-0540">Nuclease</keyword>
<dbReference type="CDD" id="cd09859">
    <property type="entry name" value="PIN_53EXO"/>
    <property type="match status" value="1"/>
</dbReference>
<dbReference type="InterPro" id="IPR020045">
    <property type="entry name" value="DNA_polI_H3TH"/>
</dbReference>
<evidence type="ECO:0000256" key="3">
    <source>
        <dbReference type="ARBA" id="ARBA00023125"/>
    </source>
</evidence>
<gene>
    <name evidence="7" type="ORF">DES38_101249</name>
</gene>
<dbReference type="Pfam" id="PF02739">
    <property type="entry name" value="5_3_exonuc_N"/>
    <property type="match status" value="1"/>
</dbReference>
<dbReference type="SUPFAM" id="SSF88723">
    <property type="entry name" value="PIN domain-like"/>
    <property type="match status" value="1"/>
</dbReference>
<accession>A0A2V3WEU1</accession>
<dbReference type="InterPro" id="IPR002421">
    <property type="entry name" value="5-3_exonuclease"/>
</dbReference>
<dbReference type="Pfam" id="PF01367">
    <property type="entry name" value="5_3_exonuc"/>
    <property type="match status" value="1"/>
</dbReference>
<dbReference type="OrthoDB" id="9806424at2"/>
<evidence type="ECO:0000259" key="6">
    <source>
        <dbReference type="SMART" id="SM00475"/>
    </source>
</evidence>
<evidence type="ECO:0000256" key="1">
    <source>
        <dbReference type="ARBA" id="ARBA00022722"/>
    </source>
</evidence>
<dbReference type="GO" id="GO:0003677">
    <property type="term" value="F:DNA binding"/>
    <property type="evidence" value="ECO:0007669"/>
    <property type="project" value="UniProtKB-KW"/>
</dbReference>
<dbReference type="SMART" id="SM00279">
    <property type="entry name" value="HhH2"/>
    <property type="match status" value="1"/>
</dbReference>
<keyword evidence="2" id="KW-0378">Hydrolase</keyword>
<dbReference type="InterPro" id="IPR020046">
    <property type="entry name" value="5-3_exonucl_a-hlix_arch_N"/>
</dbReference>
<dbReference type="SUPFAM" id="SSF47807">
    <property type="entry name" value="5' to 3' exonuclease, C-terminal subdomain"/>
    <property type="match status" value="1"/>
</dbReference>
<comment type="function">
    <text evidence="4">5'-3' exonuclease acting preferentially on double-stranded DNA.</text>
</comment>
<dbReference type="Gene3D" id="1.10.150.20">
    <property type="entry name" value="5' to 3' exonuclease, C-terminal subdomain"/>
    <property type="match status" value="1"/>
</dbReference>
<dbReference type="FunFam" id="1.10.150.20:FF:000003">
    <property type="entry name" value="DNA polymerase I"/>
    <property type="match status" value="1"/>
</dbReference>
<reference evidence="7 8" key="1">
    <citation type="submission" date="2018-05" db="EMBL/GenBank/DDBJ databases">
        <title>Genomic Encyclopedia of Type Strains, Phase IV (KMG-IV): sequencing the most valuable type-strain genomes for metagenomic binning, comparative biology and taxonomic classification.</title>
        <authorList>
            <person name="Goeker M."/>
        </authorList>
    </citation>
    <scope>NUCLEOTIDE SEQUENCE [LARGE SCALE GENOMIC DNA]</scope>
    <source>
        <strain evidence="7 8">DSM 22440</strain>
    </source>
</reference>
<keyword evidence="3" id="KW-0238">DNA-binding</keyword>
<proteinExistence type="predicted"/>
<dbReference type="GO" id="GO:0017108">
    <property type="term" value="F:5'-flap endonuclease activity"/>
    <property type="evidence" value="ECO:0007669"/>
    <property type="project" value="InterPro"/>
</dbReference>
<protein>
    <recommendedName>
        <fullName evidence="5">5'-3' exonuclease</fullName>
    </recommendedName>
</protein>
<organism evidence="7 8">
    <name type="scientific">Streptohalobacillus salinus</name>
    <dbReference type="NCBI Taxonomy" id="621096"/>
    <lineage>
        <taxon>Bacteria</taxon>
        <taxon>Bacillati</taxon>
        <taxon>Bacillota</taxon>
        <taxon>Bacilli</taxon>
        <taxon>Bacillales</taxon>
        <taxon>Bacillaceae</taxon>
        <taxon>Streptohalobacillus</taxon>
    </lineage>
</organism>
<evidence type="ECO:0000256" key="2">
    <source>
        <dbReference type="ARBA" id="ARBA00022801"/>
    </source>
</evidence>
<keyword evidence="7" id="KW-0269">Exonuclease</keyword>
<keyword evidence="8" id="KW-1185">Reference proteome</keyword>
<dbReference type="PANTHER" id="PTHR42646">
    <property type="entry name" value="FLAP ENDONUCLEASE XNI"/>
    <property type="match status" value="1"/>
</dbReference>
<evidence type="ECO:0000313" key="7">
    <source>
        <dbReference type="EMBL" id="PXW93163.1"/>
    </source>
</evidence>
<comment type="caution">
    <text evidence="7">The sequence shown here is derived from an EMBL/GenBank/DDBJ whole genome shotgun (WGS) entry which is preliminary data.</text>
</comment>
<dbReference type="PANTHER" id="PTHR42646:SF2">
    <property type="entry name" value="5'-3' EXONUCLEASE FAMILY PROTEIN"/>
    <property type="match status" value="1"/>
</dbReference>
<dbReference type="RefSeq" id="WP_110250256.1">
    <property type="nucleotide sequence ID" value="NZ_QJJR01000001.1"/>
</dbReference>
<evidence type="ECO:0000256" key="4">
    <source>
        <dbReference type="ARBA" id="ARBA00049957"/>
    </source>
</evidence>
<dbReference type="Proteomes" id="UP000247922">
    <property type="component" value="Unassembled WGS sequence"/>
</dbReference>
<name>A0A2V3WEU1_9BACI</name>
<dbReference type="Gene3D" id="3.40.50.1010">
    <property type="entry name" value="5'-nuclease"/>
    <property type="match status" value="1"/>
</dbReference>
<feature type="domain" description="5'-3' exonuclease" evidence="6">
    <location>
        <begin position="4"/>
        <end position="274"/>
    </location>
</feature>